<accession>A0ABR1JEE3</accession>
<feature type="region of interest" description="Disordered" evidence="2">
    <location>
        <begin position="453"/>
        <end position="543"/>
    </location>
</feature>
<feature type="compositionally biased region" description="Basic and acidic residues" evidence="2">
    <location>
        <begin position="533"/>
        <end position="543"/>
    </location>
</feature>
<evidence type="ECO:0000256" key="2">
    <source>
        <dbReference type="SAM" id="MobiDB-lite"/>
    </source>
</evidence>
<dbReference type="Proteomes" id="UP001498398">
    <property type="component" value="Unassembled WGS sequence"/>
</dbReference>
<keyword evidence="1" id="KW-0175">Coiled coil</keyword>
<feature type="region of interest" description="Disordered" evidence="2">
    <location>
        <begin position="281"/>
        <end position="318"/>
    </location>
</feature>
<reference evidence="3 4" key="1">
    <citation type="submission" date="2024-01" db="EMBL/GenBank/DDBJ databases">
        <title>A draft genome for the cacao thread blight pathogen Marasmiellus scandens.</title>
        <authorList>
            <person name="Baruah I.K."/>
            <person name="Leung J."/>
            <person name="Bukari Y."/>
            <person name="Amoako-Attah I."/>
            <person name="Meinhardt L.W."/>
            <person name="Bailey B.A."/>
            <person name="Cohen S.P."/>
        </authorList>
    </citation>
    <scope>NUCLEOTIDE SEQUENCE [LARGE SCALE GENOMIC DNA]</scope>
    <source>
        <strain evidence="3 4">GH-19</strain>
    </source>
</reference>
<gene>
    <name evidence="3" type="ORF">VKT23_010824</name>
</gene>
<feature type="compositionally biased region" description="Polar residues" evidence="2">
    <location>
        <begin position="284"/>
        <end position="294"/>
    </location>
</feature>
<sequence>MPARWTTDEQVEFLEKYIPAFCASQTAGTVSSEFMPMINREWFAVYPIPQDDPNYAHKHAKRCDQLYSWFYNDHTARKAPGENDLVQLVGKGNPKKKALTAVQIFSKLYYDTHVKPLVDAELDALRKASPTGKLEKGAHLAVVKHITKKSWELASDEVREEVEKQRLESKEEEEKSEKQEKEELTHLIPDLIERVGKQLLELGWTGTFMVGGLDHKTGQLKTHFYDAGVNRAGLSFAESLPNHENTLTGPFSAFVKDFYRATTNKTAEAVEPISKSIVVVEKGSASTPTRQQSPEKAKGKKGHTKHATPPTVPVSPGVANPGTATVAGTVSPAPVAPVAGTISPVISPAPVAPVAPVGPPVVSPVPITTGPGTIAAASAVIPPVTEGVPIAPAIIQAPSVAPIVPATVAPAVIDPQLIHLSPYALSPSGLPMSFGPSEPIPEMANAAVSSVAEPQVLAPGKGKRKRGRQPAASKGADDGPKTQAKKRKTKAANDPPVDSQAEKENVPPVEGAEGTTAAEGTTSARRSGRTRTAPKDTRNMIGK</sequence>
<evidence type="ECO:0000256" key="1">
    <source>
        <dbReference type="SAM" id="Coils"/>
    </source>
</evidence>
<feature type="compositionally biased region" description="Low complexity" evidence="2">
    <location>
        <begin position="510"/>
        <end position="525"/>
    </location>
</feature>
<evidence type="ECO:0000313" key="3">
    <source>
        <dbReference type="EMBL" id="KAK7455792.1"/>
    </source>
</evidence>
<dbReference type="EMBL" id="JBANRG010000022">
    <property type="protein sequence ID" value="KAK7455792.1"/>
    <property type="molecule type" value="Genomic_DNA"/>
</dbReference>
<proteinExistence type="predicted"/>
<keyword evidence="4" id="KW-1185">Reference proteome</keyword>
<protein>
    <submittedName>
        <fullName evidence="3">Uncharacterized protein</fullName>
    </submittedName>
</protein>
<evidence type="ECO:0000313" key="4">
    <source>
        <dbReference type="Proteomes" id="UP001498398"/>
    </source>
</evidence>
<feature type="coiled-coil region" evidence="1">
    <location>
        <begin position="148"/>
        <end position="187"/>
    </location>
</feature>
<name>A0ABR1JEE3_9AGAR</name>
<comment type="caution">
    <text evidence="3">The sequence shown here is derived from an EMBL/GenBank/DDBJ whole genome shotgun (WGS) entry which is preliminary data.</text>
</comment>
<organism evidence="3 4">
    <name type="scientific">Marasmiellus scandens</name>
    <dbReference type="NCBI Taxonomy" id="2682957"/>
    <lineage>
        <taxon>Eukaryota</taxon>
        <taxon>Fungi</taxon>
        <taxon>Dikarya</taxon>
        <taxon>Basidiomycota</taxon>
        <taxon>Agaricomycotina</taxon>
        <taxon>Agaricomycetes</taxon>
        <taxon>Agaricomycetidae</taxon>
        <taxon>Agaricales</taxon>
        <taxon>Marasmiineae</taxon>
        <taxon>Omphalotaceae</taxon>
        <taxon>Marasmiellus</taxon>
    </lineage>
</organism>